<keyword evidence="3" id="KW-1185">Reference proteome</keyword>
<protein>
    <submittedName>
        <fullName evidence="2">Uncharacterized protein</fullName>
    </submittedName>
</protein>
<dbReference type="RefSeq" id="WP_405446933.1">
    <property type="nucleotide sequence ID" value="NZ_CP108164.1"/>
</dbReference>
<gene>
    <name evidence="2" type="ORF">OG350_11750</name>
</gene>
<sequence>MGGGERARGAGRRTCPKCGKPLPESPRRIPRVFCSRRHAGEAAFLTLLVVLGIVRALRWSGILG</sequence>
<dbReference type="EMBL" id="CP108164">
    <property type="protein sequence ID" value="WTQ80956.1"/>
    <property type="molecule type" value="Genomic_DNA"/>
</dbReference>
<reference evidence="2 3" key="1">
    <citation type="submission" date="2022-10" db="EMBL/GenBank/DDBJ databases">
        <title>The complete genomes of actinobacterial strains from the NBC collection.</title>
        <authorList>
            <person name="Joergensen T.S."/>
            <person name="Alvarez Arevalo M."/>
            <person name="Sterndorff E.B."/>
            <person name="Faurdal D."/>
            <person name="Vuksanovic O."/>
            <person name="Mourched A.-S."/>
            <person name="Charusanti P."/>
            <person name="Shaw S."/>
            <person name="Blin K."/>
            <person name="Weber T."/>
        </authorList>
    </citation>
    <scope>NUCLEOTIDE SEQUENCE [LARGE SCALE GENOMIC DNA]</scope>
    <source>
        <strain evidence="2 3">NBC_00156</strain>
    </source>
</reference>
<dbReference type="Proteomes" id="UP001622557">
    <property type="component" value="Chromosome"/>
</dbReference>
<evidence type="ECO:0000313" key="2">
    <source>
        <dbReference type="EMBL" id="WTQ80956.1"/>
    </source>
</evidence>
<evidence type="ECO:0000313" key="3">
    <source>
        <dbReference type="Proteomes" id="UP001622557"/>
    </source>
</evidence>
<evidence type="ECO:0000256" key="1">
    <source>
        <dbReference type="SAM" id="MobiDB-lite"/>
    </source>
</evidence>
<organism evidence="2 3">
    <name type="scientific">Streptomyces achromogenes</name>
    <dbReference type="NCBI Taxonomy" id="67255"/>
    <lineage>
        <taxon>Bacteria</taxon>
        <taxon>Bacillati</taxon>
        <taxon>Actinomycetota</taxon>
        <taxon>Actinomycetes</taxon>
        <taxon>Kitasatosporales</taxon>
        <taxon>Streptomycetaceae</taxon>
        <taxon>Streptomyces</taxon>
    </lineage>
</organism>
<name>A0ABZ1KK27_STRAH</name>
<dbReference type="GeneID" id="97281106"/>
<accession>A0ABZ1KK27</accession>
<feature type="region of interest" description="Disordered" evidence="1">
    <location>
        <begin position="1"/>
        <end position="25"/>
    </location>
</feature>
<proteinExistence type="predicted"/>